<sequence>RAELTLPTRITRDAQGIFDCTAVLSLTTAHPLPLPQTQPSSMASCFDWRVSRRLATSASRDLLANRVKPRVSLSSLVAIPSLFALRLAWVKTMIPSVTCKRFWLKSIPSAWSPSACGIPIAMPTVLYVTLAVGAQQLAKHKAIVTHITAIEDARATDSSLATLPAAF</sequence>
<dbReference type="Gene3D" id="1.20.1110.10">
    <property type="entry name" value="Calcium-transporting ATPase, transmembrane domain"/>
    <property type="match status" value="1"/>
</dbReference>
<organism evidence="2 3">
    <name type="scientific">Rhizoctonia solani</name>
    <dbReference type="NCBI Taxonomy" id="456999"/>
    <lineage>
        <taxon>Eukaryota</taxon>
        <taxon>Fungi</taxon>
        <taxon>Dikarya</taxon>
        <taxon>Basidiomycota</taxon>
        <taxon>Agaricomycotina</taxon>
        <taxon>Agaricomycetes</taxon>
        <taxon>Cantharellales</taxon>
        <taxon>Ceratobasidiaceae</taxon>
        <taxon>Rhizoctonia</taxon>
    </lineage>
</organism>
<keyword evidence="1" id="KW-0472">Membrane</keyword>
<feature type="transmembrane region" description="Helical" evidence="1">
    <location>
        <begin position="71"/>
        <end position="90"/>
    </location>
</feature>
<dbReference type="Proteomes" id="UP000663827">
    <property type="component" value="Unassembled WGS sequence"/>
</dbReference>
<accession>A0A8H3HYN9</accession>
<evidence type="ECO:0000256" key="1">
    <source>
        <dbReference type="SAM" id="Phobius"/>
    </source>
</evidence>
<keyword evidence="1" id="KW-0812">Transmembrane</keyword>
<evidence type="ECO:0000313" key="2">
    <source>
        <dbReference type="EMBL" id="CAE7169217.1"/>
    </source>
</evidence>
<gene>
    <name evidence="2" type="ORF">RDB_LOCUS104227</name>
</gene>
<dbReference type="InterPro" id="IPR023298">
    <property type="entry name" value="ATPase_P-typ_TM_dom_sf"/>
</dbReference>
<dbReference type="EMBL" id="CAJNJQ010002216">
    <property type="protein sequence ID" value="CAE7169217.1"/>
    <property type="molecule type" value="Genomic_DNA"/>
</dbReference>
<comment type="caution">
    <text evidence="2">The sequence shown here is derived from an EMBL/GenBank/DDBJ whole genome shotgun (WGS) entry which is preliminary data.</text>
</comment>
<dbReference type="AlphaFoldDB" id="A0A8H3HYN9"/>
<feature type="transmembrane region" description="Helical" evidence="1">
    <location>
        <begin position="110"/>
        <end position="132"/>
    </location>
</feature>
<name>A0A8H3HYN9_9AGAM</name>
<reference evidence="2" key="1">
    <citation type="submission" date="2021-01" db="EMBL/GenBank/DDBJ databases">
        <authorList>
            <person name="Kaushik A."/>
        </authorList>
    </citation>
    <scope>NUCLEOTIDE SEQUENCE</scope>
    <source>
        <strain evidence="2">AG5</strain>
    </source>
</reference>
<protein>
    <submittedName>
        <fullName evidence="2">Uncharacterized protein</fullName>
    </submittedName>
</protein>
<dbReference type="SUPFAM" id="SSF81665">
    <property type="entry name" value="Calcium ATPase, transmembrane domain M"/>
    <property type="match status" value="1"/>
</dbReference>
<proteinExistence type="predicted"/>
<keyword evidence="1" id="KW-1133">Transmembrane helix</keyword>
<feature type="non-terminal residue" evidence="2">
    <location>
        <position position="1"/>
    </location>
</feature>
<evidence type="ECO:0000313" key="3">
    <source>
        <dbReference type="Proteomes" id="UP000663827"/>
    </source>
</evidence>